<organism evidence="4">
    <name type="scientific">marine metagenome</name>
    <dbReference type="NCBI Taxonomy" id="408172"/>
    <lineage>
        <taxon>unclassified sequences</taxon>
        <taxon>metagenomes</taxon>
        <taxon>ecological metagenomes</taxon>
    </lineage>
</organism>
<accession>A0A381YHK1</accession>
<dbReference type="SUPFAM" id="SSF111384">
    <property type="entry name" value="OmpH-like"/>
    <property type="match status" value="1"/>
</dbReference>
<dbReference type="Gene3D" id="3.30.910.20">
    <property type="entry name" value="Skp domain"/>
    <property type="match status" value="1"/>
</dbReference>
<dbReference type="InterPro" id="IPR024930">
    <property type="entry name" value="Skp_dom_sf"/>
</dbReference>
<comment type="similarity">
    <text evidence="1">Belongs to the Skp family.</text>
</comment>
<evidence type="ECO:0008006" key="5">
    <source>
        <dbReference type="Google" id="ProtNLM"/>
    </source>
</evidence>
<keyword evidence="2" id="KW-0732">Signal</keyword>
<protein>
    <recommendedName>
        <fullName evidence="5">Outer membrane chaperone Skp (OmpH)</fullName>
    </recommendedName>
</protein>
<dbReference type="EMBL" id="UINC01018264">
    <property type="protein sequence ID" value="SVA76558.1"/>
    <property type="molecule type" value="Genomic_DNA"/>
</dbReference>
<feature type="region of interest" description="Disordered" evidence="3">
    <location>
        <begin position="203"/>
        <end position="222"/>
    </location>
</feature>
<proteinExistence type="inferred from homology"/>
<dbReference type="PANTHER" id="PTHR35089">
    <property type="entry name" value="CHAPERONE PROTEIN SKP"/>
    <property type="match status" value="1"/>
</dbReference>
<reference evidence="4" key="1">
    <citation type="submission" date="2018-05" db="EMBL/GenBank/DDBJ databases">
        <authorList>
            <person name="Lanie J.A."/>
            <person name="Ng W.-L."/>
            <person name="Kazmierczak K.M."/>
            <person name="Andrzejewski T.M."/>
            <person name="Davidsen T.M."/>
            <person name="Wayne K.J."/>
            <person name="Tettelin H."/>
            <person name="Glass J.I."/>
            <person name="Rusch D."/>
            <person name="Podicherti R."/>
            <person name="Tsui H.-C.T."/>
            <person name="Winkler M.E."/>
        </authorList>
    </citation>
    <scope>NUCLEOTIDE SEQUENCE</scope>
</reference>
<dbReference type="GO" id="GO:0051082">
    <property type="term" value="F:unfolded protein binding"/>
    <property type="evidence" value="ECO:0007669"/>
    <property type="project" value="InterPro"/>
</dbReference>
<dbReference type="SMART" id="SM00935">
    <property type="entry name" value="OmpH"/>
    <property type="match status" value="1"/>
</dbReference>
<dbReference type="AlphaFoldDB" id="A0A381YHK1"/>
<dbReference type="PANTHER" id="PTHR35089:SF1">
    <property type="entry name" value="CHAPERONE PROTEIN SKP"/>
    <property type="match status" value="1"/>
</dbReference>
<evidence type="ECO:0000313" key="4">
    <source>
        <dbReference type="EMBL" id="SVA76558.1"/>
    </source>
</evidence>
<dbReference type="GO" id="GO:0050821">
    <property type="term" value="P:protein stabilization"/>
    <property type="evidence" value="ECO:0007669"/>
    <property type="project" value="TreeGrafter"/>
</dbReference>
<gene>
    <name evidence="4" type="ORF">METZ01_LOCUS129412</name>
</gene>
<evidence type="ECO:0000256" key="1">
    <source>
        <dbReference type="ARBA" id="ARBA00009091"/>
    </source>
</evidence>
<evidence type="ECO:0000256" key="2">
    <source>
        <dbReference type="ARBA" id="ARBA00022729"/>
    </source>
</evidence>
<dbReference type="Pfam" id="PF03938">
    <property type="entry name" value="OmpH"/>
    <property type="match status" value="1"/>
</dbReference>
<name>A0A381YHK1_9ZZZZ</name>
<dbReference type="InterPro" id="IPR005632">
    <property type="entry name" value="Chaperone_Skp"/>
</dbReference>
<feature type="compositionally biased region" description="Low complexity" evidence="3">
    <location>
        <begin position="212"/>
        <end position="222"/>
    </location>
</feature>
<evidence type="ECO:0000256" key="3">
    <source>
        <dbReference type="SAM" id="MobiDB-lite"/>
    </source>
</evidence>
<sequence length="222" mass="24628">MNTKPIMTVSSLPKLAAMVLTLSCFAGAAVAQEQVKIATVDLLKAFDSYWKTKLSNDQLKERGTDFDKARVGMIDDLDLLREEYNRLNVSAQDPANSDETRSGDLKKAQEKLTEYKRLEQQIIDFNKNAQKTLGDQTRRLRKGRLGEIQEVISAKAKELGYDLVIDSSQDVLLPRTPTVLYTNGKNDITTVIIDILNKDAAGKYKPAEPAPEKSAAPAPTDQ</sequence>
<dbReference type="GO" id="GO:0005829">
    <property type="term" value="C:cytosol"/>
    <property type="evidence" value="ECO:0007669"/>
    <property type="project" value="TreeGrafter"/>
</dbReference>